<organism evidence="1">
    <name type="scientific">bioreactor metagenome</name>
    <dbReference type="NCBI Taxonomy" id="1076179"/>
    <lineage>
        <taxon>unclassified sequences</taxon>
        <taxon>metagenomes</taxon>
        <taxon>ecological metagenomes</taxon>
    </lineage>
</organism>
<gene>
    <name evidence="1" type="ORF">SDC9_66795</name>
</gene>
<comment type="caution">
    <text evidence="1">The sequence shown here is derived from an EMBL/GenBank/DDBJ whole genome shotgun (WGS) entry which is preliminary data.</text>
</comment>
<proteinExistence type="predicted"/>
<protein>
    <recommendedName>
        <fullName evidence="2">L-2-amino-thiazoline-4-carboxylic acid hydrolase</fullName>
    </recommendedName>
</protein>
<dbReference type="AlphaFoldDB" id="A0A644XVX2"/>
<dbReference type="EMBL" id="VSSQ01003365">
    <property type="protein sequence ID" value="MPM20366.1"/>
    <property type="molecule type" value="Genomic_DNA"/>
</dbReference>
<sequence>MLDPLGMKTFEMDPTLTDDALTIDFHYCPLVTAWQALGFDDETIALLCDMAMDGDRNIAAANGLAFTLTDTIAAGCPTCKLKFEKK</sequence>
<accession>A0A644XVX2</accession>
<dbReference type="InterPro" id="IPR026002">
    <property type="entry name" value="ATC_hydrolase-like"/>
</dbReference>
<dbReference type="Pfam" id="PF14196">
    <property type="entry name" value="ATC_hydrolase"/>
    <property type="match status" value="1"/>
</dbReference>
<reference evidence="1" key="1">
    <citation type="submission" date="2019-08" db="EMBL/GenBank/DDBJ databases">
        <authorList>
            <person name="Kucharzyk K."/>
            <person name="Murdoch R.W."/>
            <person name="Higgins S."/>
            <person name="Loffler F."/>
        </authorList>
    </citation>
    <scope>NUCLEOTIDE SEQUENCE</scope>
</reference>
<evidence type="ECO:0008006" key="2">
    <source>
        <dbReference type="Google" id="ProtNLM"/>
    </source>
</evidence>
<name>A0A644XVX2_9ZZZZ</name>
<evidence type="ECO:0000313" key="1">
    <source>
        <dbReference type="EMBL" id="MPM20366.1"/>
    </source>
</evidence>